<comment type="caution">
    <text evidence="1">The sequence shown here is derived from an EMBL/GenBank/DDBJ whole genome shotgun (WGS) entry which is preliminary data.</text>
</comment>
<name>A0A9W6YIB7_9STRA</name>
<sequence length="85" mass="9781">MVRHHKSGNVHDSRLKFFADSSLDVTEALLAHVDNQGMVLKIEQLKSHRFVKSRIEWQLLVSWVGLQVEEDSRESLRTMAAEVPI</sequence>
<evidence type="ECO:0000313" key="2">
    <source>
        <dbReference type="Proteomes" id="UP001165121"/>
    </source>
</evidence>
<dbReference type="Proteomes" id="UP001165121">
    <property type="component" value="Unassembled WGS sequence"/>
</dbReference>
<evidence type="ECO:0000313" key="1">
    <source>
        <dbReference type="EMBL" id="GMG15886.1"/>
    </source>
</evidence>
<accession>A0A9W6YIB7</accession>
<dbReference type="AlphaFoldDB" id="A0A9W6YIB7"/>
<reference evidence="1" key="1">
    <citation type="submission" date="2023-04" db="EMBL/GenBank/DDBJ databases">
        <title>Phytophthora fragariaefolia NBRC 109709.</title>
        <authorList>
            <person name="Ichikawa N."/>
            <person name="Sato H."/>
            <person name="Tonouchi N."/>
        </authorList>
    </citation>
    <scope>NUCLEOTIDE SEQUENCE</scope>
    <source>
        <strain evidence="1">NBRC 109709</strain>
    </source>
</reference>
<protein>
    <submittedName>
        <fullName evidence="1">Unnamed protein product</fullName>
    </submittedName>
</protein>
<dbReference type="EMBL" id="BSXT01018907">
    <property type="protein sequence ID" value="GMG15886.1"/>
    <property type="molecule type" value="Genomic_DNA"/>
</dbReference>
<dbReference type="OrthoDB" id="78362at2759"/>
<proteinExistence type="predicted"/>
<gene>
    <name evidence="1" type="ORF">Pfra01_002957900</name>
</gene>
<organism evidence="1 2">
    <name type="scientific">Phytophthora fragariaefolia</name>
    <dbReference type="NCBI Taxonomy" id="1490495"/>
    <lineage>
        <taxon>Eukaryota</taxon>
        <taxon>Sar</taxon>
        <taxon>Stramenopiles</taxon>
        <taxon>Oomycota</taxon>
        <taxon>Peronosporomycetes</taxon>
        <taxon>Peronosporales</taxon>
        <taxon>Peronosporaceae</taxon>
        <taxon>Phytophthora</taxon>
    </lineage>
</organism>
<keyword evidence="2" id="KW-1185">Reference proteome</keyword>